<organism evidence="3 4">
    <name type="scientific">Tachysurus vachellii</name>
    <name type="common">Darkbarbel catfish</name>
    <name type="synonym">Pelteobagrus vachellii</name>
    <dbReference type="NCBI Taxonomy" id="175792"/>
    <lineage>
        <taxon>Eukaryota</taxon>
        <taxon>Metazoa</taxon>
        <taxon>Chordata</taxon>
        <taxon>Craniata</taxon>
        <taxon>Vertebrata</taxon>
        <taxon>Euteleostomi</taxon>
        <taxon>Actinopterygii</taxon>
        <taxon>Neopterygii</taxon>
        <taxon>Teleostei</taxon>
        <taxon>Ostariophysi</taxon>
        <taxon>Siluriformes</taxon>
        <taxon>Bagridae</taxon>
        <taxon>Tachysurus</taxon>
    </lineage>
</organism>
<dbReference type="AlphaFoldDB" id="A0AA88IZW8"/>
<evidence type="ECO:0000313" key="4">
    <source>
        <dbReference type="Proteomes" id="UP001187315"/>
    </source>
</evidence>
<comment type="caution">
    <text evidence="3">The sequence shown here is derived from an EMBL/GenBank/DDBJ whole genome shotgun (WGS) entry which is preliminary data.</text>
</comment>
<accession>A0AA88IZW8</accession>
<evidence type="ECO:0000256" key="2">
    <source>
        <dbReference type="SAM" id="MobiDB-lite"/>
    </source>
</evidence>
<dbReference type="EMBL" id="JAVHJS010000026">
    <property type="protein sequence ID" value="KAK2814892.1"/>
    <property type="molecule type" value="Genomic_DNA"/>
</dbReference>
<feature type="region of interest" description="Disordered" evidence="2">
    <location>
        <begin position="156"/>
        <end position="220"/>
    </location>
</feature>
<keyword evidence="1" id="KW-0175">Coiled coil</keyword>
<evidence type="ECO:0000256" key="1">
    <source>
        <dbReference type="SAM" id="Coils"/>
    </source>
</evidence>
<feature type="compositionally biased region" description="Polar residues" evidence="2">
    <location>
        <begin position="558"/>
        <end position="572"/>
    </location>
</feature>
<evidence type="ECO:0008006" key="5">
    <source>
        <dbReference type="Google" id="ProtNLM"/>
    </source>
</evidence>
<evidence type="ECO:0000313" key="3">
    <source>
        <dbReference type="EMBL" id="KAK2814892.1"/>
    </source>
</evidence>
<proteinExistence type="predicted"/>
<protein>
    <recommendedName>
        <fullName evidence="5">Coiled-coil domain containing 191</fullName>
    </recommendedName>
</protein>
<feature type="coiled-coil region" evidence="1">
    <location>
        <begin position="518"/>
        <end position="554"/>
    </location>
</feature>
<dbReference type="InterPro" id="IPR052270">
    <property type="entry name" value="CACF_protein"/>
</dbReference>
<name>A0AA88IZW8_TACVA</name>
<reference evidence="3" key="1">
    <citation type="submission" date="2023-08" db="EMBL/GenBank/DDBJ databases">
        <title>Pelteobagrus vachellii genome.</title>
        <authorList>
            <person name="Liu H."/>
        </authorList>
    </citation>
    <scope>NUCLEOTIDE SEQUENCE</scope>
    <source>
        <strain evidence="3">PRFRI_2022a</strain>
        <tissue evidence="3">Muscle</tissue>
    </source>
</reference>
<gene>
    <name evidence="3" type="ORF">Q7C36_023158</name>
</gene>
<sequence length="871" mass="104398">MFPWKRFSKPGTQTSSKMRPTDGNIRTWMKKVEMASEFAVSEVFSSQKPHAGKPRRAAALESMDQLQDHDDAYSEAQIILDDWMKKKLRQELEMDEEEEEQKSEEEPERLNYRNFHDIYSQLEPQDESFEVHHFLQDLMETDLMDCETVQSLCQDTDKEKKRGLDPTVAMEMRHKQVKERRSQREAARKQQHREQEARREALEKAKQLESKEQRRREQEARRQEELLQQEVVRLRREMQEKRSMQQKARKREKESKEKKITVKNAITPEPDVVTQRQLCHREQVVEAKAHILNLQCMQKHFYIWYSVVLEKRVQVVKAAAFCDWRRQLRAWRVWRVLLWVRRRDRETERMEEELRLENRRCQLAEQSNRRRLLRRCLNDWRLWCRTEKDRKKLFSQREETRRKMEALIDAAASGKLTKRNCTEPPITVQPENVNQSETTAQLAQAPVQRATSAPTLPTLTDRTTAPPIQAWQMTRHHTVLSLAEVQEGRRLKGAPRCQSAEMPGGRFEHRHAAQQKTIAEQNRLLKEQQDIISELQERQKLLELKQEAEKVEQLTVQLKPSASQSVIKTSPRSKGASDESATGRPAPKEYDSRLASRHPAVRAMEQRAQQRAERRREVVEMMKRRKEEKLAQIKADEEERLRKEEEEKREAVERRKEEKRLKKEREIEKQMRKALEQKLFQQARDHYKRSLLLHRGMTPWRRLVEQSHANAQKAEEHHAQVLQRRCLLFWLHTTSEALAEKRRRADQLYEGILVCRALYGWKMFMYIQSELEVRAEHFYTIRTQRKAFKVLMDHAIQQRLDAWDRETKADEHSARRVLRRCFSAWRRLPEMLQEERRREERRDRLRHKVSEILPDFRASPLDAMWSLGSHN</sequence>
<feature type="region of interest" description="Disordered" evidence="2">
    <location>
        <begin position="237"/>
        <end position="258"/>
    </location>
</feature>
<feature type="region of interest" description="Disordered" evidence="2">
    <location>
        <begin position="1"/>
        <end position="23"/>
    </location>
</feature>
<feature type="region of interest" description="Disordered" evidence="2">
    <location>
        <begin position="558"/>
        <end position="612"/>
    </location>
</feature>
<dbReference type="PANTHER" id="PTHR22028:SF5">
    <property type="entry name" value="COILED-COIL DOMAIN-CONTAINING PROTEIN 191"/>
    <property type="match status" value="1"/>
</dbReference>
<dbReference type="PANTHER" id="PTHR22028">
    <property type="entry name" value="SFI1 SPINDLE BODY DOMAIN-CONTAINING PROTEIN-RELATED"/>
    <property type="match status" value="1"/>
</dbReference>
<dbReference type="Proteomes" id="UP001187315">
    <property type="component" value="Unassembled WGS sequence"/>
</dbReference>
<keyword evidence="4" id="KW-1185">Reference proteome</keyword>
<feature type="compositionally biased region" description="Basic and acidic residues" evidence="2">
    <location>
        <begin position="171"/>
        <end position="220"/>
    </location>
</feature>
<feature type="coiled-coil region" evidence="1">
    <location>
        <begin position="347"/>
        <end position="410"/>
    </location>
</feature>